<keyword evidence="5 17" id="KW-0732">Signal</keyword>
<dbReference type="Gene3D" id="2.70.50.70">
    <property type="match status" value="1"/>
</dbReference>
<reference evidence="19" key="1">
    <citation type="journal article" date="2021" name="IMA Fungus">
        <title>Genomic characterization of three marine fungi, including Emericellopsis atlantica sp. nov. with signatures of a generalist lifestyle and marine biomass degradation.</title>
        <authorList>
            <person name="Hagestad O.C."/>
            <person name="Hou L."/>
            <person name="Andersen J.H."/>
            <person name="Hansen E.H."/>
            <person name="Altermark B."/>
            <person name="Li C."/>
            <person name="Kuhnert E."/>
            <person name="Cox R.J."/>
            <person name="Crous P.W."/>
            <person name="Spatafora J.W."/>
            <person name="Lail K."/>
            <person name="Amirebrahimi M."/>
            <person name="Lipzen A."/>
            <person name="Pangilinan J."/>
            <person name="Andreopoulos W."/>
            <person name="Hayes R.D."/>
            <person name="Ng V."/>
            <person name="Grigoriev I.V."/>
            <person name="Jackson S.A."/>
            <person name="Sutton T.D.S."/>
            <person name="Dobson A.D.W."/>
            <person name="Rama T."/>
        </authorList>
    </citation>
    <scope>NUCLEOTIDE SEQUENCE</scope>
    <source>
        <strain evidence="19">TRa018bII</strain>
    </source>
</reference>
<evidence type="ECO:0000256" key="15">
    <source>
        <dbReference type="ARBA" id="ARBA00045077"/>
    </source>
</evidence>
<evidence type="ECO:0000256" key="2">
    <source>
        <dbReference type="ARBA" id="ARBA00004613"/>
    </source>
</evidence>
<organism evidence="19 20">
    <name type="scientific">Amylocarpus encephaloides</name>
    <dbReference type="NCBI Taxonomy" id="45428"/>
    <lineage>
        <taxon>Eukaryota</taxon>
        <taxon>Fungi</taxon>
        <taxon>Dikarya</taxon>
        <taxon>Ascomycota</taxon>
        <taxon>Pezizomycotina</taxon>
        <taxon>Leotiomycetes</taxon>
        <taxon>Helotiales</taxon>
        <taxon>Helotiales incertae sedis</taxon>
        <taxon>Amylocarpus</taxon>
    </lineage>
</organism>
<dbReference type="GO" id="GO:0008810">
    <property type="term" value="F:cellulase activity"/>
    <property type="evidence" value="ECO:0007669"/>
    <property type="project" value="UniProtKB-UniRule"/>
</dbReference>
<dbReference type="PANTHER" id="PTHR33353">
    <property type="entry name" value="PUTATIVE (AFU_ORTHOLOGUE AFUA_1G12560)-RELATED"/>
    <property type="match status" value="1"/>
</dbReference>
<dbReference type="AlphaFoldDB" id="A0A9P7YLI2"/>
<keyword evidence="11" id="KW-0325">Glycoprotein</keyword>
<comment type="similarity">
    <text evidence="14">Belongs to the polysaccharide monooxygenase AA9 family.</text>
</comment>
<dbReference type="GO" id="GO:0030245">
    <property type="term" value="P:cellulose catabolic process"/>
    <property type="evidence" value="ECO:0007669"/>
    <property type="project" value="UniProtKB-UniRule"/>
</dbReference>
<keyword evidence="13 16" id="KW-0624">Polysaccharide degradation</keyword>
<evidence type="ECO:0000256" key="9">
    <source>
        <dbReference type="ARBA" id="ARBA00023033"/>
    </source>
</evidence>
<dbReference type="InterPro" id="IPR035971">
    <property type="entry name" value="CBD_sf"/>
</dbReference>
<keyword evidence="3 16" id="KW-0964">Secreted</keyword>
<keyword evidence="9" id="KW-0503">Monooxygenase</keyword>
<dbReference type="PROSITE" id="PS00562">
    <property type="entry name" value="CBM1_1"/>
    <property type="match status" value="1"/>
</dbReference>
<comment type="catalytic activity">
    <reaction evidence="15 16">
        <text>[(1-&gt;4)-beta-D-glucosyl]n+m + reduced acceptor + O2 = 4-dehydro-beta-D-glucosyl-[(1-&gt;4)-beta-D-glucosyl]n-1 + [(1-&gt;4)-beta-D-glucosyl]m + acceptor + H2O.</text>
        <dbReference type="EC" id="1.14.99.56"/>
    </reaction>
</comment>
<dbReference type="SMART" id="SM00236">
    <property type="entry name" value="fCBD"/>
    <property type="match status" value="1"/>
</dbReference>
<evidence type="ECO:0000256" key="7">
    <source>
        <dbReference type="ARBA" id="ARBA00023002"/>
    </source>
</evidence>
<evidence type="ECO:0000256" key="13">
    <source>
        <dbReference type="ARBA" id="ARBA00023326"/>
    </source>
</evidence>
<evidence type="ECO:0000256" key="3">
    <source>
        <dbReference type="ARBA" id="ARBA00022525"/>
    </source>
</evidence>
<dbReference type="Pfam" id="PF03443">
    <property type="entry name" value="AA9"/>
    <property type="match status" value="1"/>
</dbReference>
<keyword evidence="8" id="KW-0186">Copper</keyword>
<evidence type="ECO:0000256" key="14">
    <source>
        <dbReference type="ARBA" id="ARBA00044502"/>
    </source>
</evidence>
<keyword evidence="7" id="KW-0560">Oxidoreductase</keyword>
<proteinExistence type="inferred from homology"/>
<dbReference type="GO" id="GO:0005576">
    <property type="term" value="C:extracellular region"/>
    <property type="evidence" value="ECO:0007669"/>
    <property type="project" value="UniProtKB-SubCell"/>
</dbReference>
<dbReference type="GO" id="GO:0004497">
    <property type="term" value="F:monooxygenase activity"/>
    <property type="evidence" value="ECO:0007669"/>
    <property type="project" value="UniProtKB-KW"/>
</dbReference>
<evidence type="ECO:0000256" key="1">
    <source>
        <dbReference type="ARBA" id="ARBA00001973"/>
    </source>
</evidence>
<keyword evidence="4" id="KW-0479">Metal-binding</keyword>
<dbReference type="InterPro" id="IPR005103">
    <property type="entry name" value="AA9_LPMO"/>
</dbReference>
<dbReference type="Proteomes" id="UP000824998">
    <property type="component" value="Unassembled WGS sequence"/>
</dbReference>
<name>A0A9P7YLI2_9HELO</name>
<comment type="domain">
    <text evidence="16">Has a modular structure: an endo-beta-1,4-glucanase catalytic module at the N-terminus, a linker rich in serines and threonines, and a C-terminal carbohydrate-binding module (CBM).</text>
</comment>
<evidence type="ECO:0000256" key="12">
    <source>
        <dbReference type="ARBA" id="ARBA00023277"/>
    </source>
</evidence>
<feature type="domain" description="CBM1" evidence="18">
    <location>
        <begin position="348"/>
        <end position="383"/>
    </location>
</feature>
<feature type="signal peptide" evidence="17">
    <location>
        <begin position="1"/>
        <end position="18"/>
    </location>
</feature>
<dbReference type="SUPFAM" id="SSF57180">
    <property type="entry name" value="Cellulose-binding domain"/>
    <property type="match status" value="1"/>
</dbReference>
<evidence type="ECO:0000256" key="10">
    <source>
        <dbReference type="ARBA" id="ARBA00023157"/>
    </source>
</evidence>
<evidence type="ECO:0000256" key="11">
    <source>
        <dbReference type="ARBA" id="ARBA00023180"/>
    </source>
</evidence>
<dbReference type="InterPro" id="IPR000254">
    <property type="entry name" value="CBD"/>
</dbReference>
<comment type="function">
    <text evidence="16">Lytic polysaccharide monooxygenase (LMPO) that depolymerizes crystalline and amorphous polysaccharides via the oxidation of scissile alpha- or beta-(1-4)-glycosidic bonds, yielding C1 and/or C4 oxidation products. Catalysis by LPMOs requires the reduction of the active-site copper from Cu(II) to Cu(I) by a reducing agent and H(2)O(2) or O(2) as a cosubstrate.</text>
</comment>
<comment type="subcellular location">
    <subcellularLocation>
        <location evidence="2 16">Secreted</location>
    </subcellularLocation>
</comment>
<protein>
    <recommendedName>
        <fullName evidence="16">AA9 family lytic polysaccharide monooxygenase</fullName>
        <ecNumber evidence="16">1.14.99.56</ecNumber>
    </recommendedName>
    <alternativeName>
        <fullName evidence="16">Endo-beta-1,4-glucanase</fullName>
    </alternativeName>
    <alternativeName>
        <fullName evidence="16">Glycosyl hydrolase 61 family protein</fullName>
    </alternativeName>
</protein>
<gene>
    <name evidence="19" type="ORF">BJ875DRAFT_258243</name>
</gene>
<comment type="caution">
    <text evidence="19">The sequence shown here is derived from an EMBL/GenBank/DDBJ whole genome shotgun (WGS) entry which is preliminary data.</text>
</comment>
<dbReference type="Pfam" id="PF00734">
    <property type="entry name" value="CBM_1"/>
    <property type="match status" value="1"/>
</dbReference>
<feature type="chain" id="PRO_5040114140" description="AA9 family lytic polysaccharide monooxygenase" evidence="17">
    <location>
        <begin position="19"/>
        <end position="385"/>
    </location>
</feature>
<keyword evidence="20" id="KW-1185">Reference proteome</keyword>
<comment type="cofactor">
    <cofactor evidence="1">
        <name>Cu(2+)</name>
        <dbReference type="ChEBI" id="CHEBI:29036"/>
    </cofactor>
</comment>
<dbReference type="CDD" id="cd21175">
    <property type="entry name" value="LPMO_AA9"/>
    <property type="match status" value="1"/>
</dbReference>
<accession>A0A9P7YLI2</accession>
<dbReference type="EC" id="1.14.99.56" evidence="16"/>
<evidence type="ECO:0000313" key="19">
    <source>
        <dbReference type="EMBL" id="KAG9235791.1"/>
    </source>
</evidence>
<evidence type="ECO:0000256" key="4">
    <source>
        <dbReference type="ARBA" id="ARBA00022723"/>
    </source>
</evidence>
<evidence type="ECO:0000256" key="5">
    <source>
        <dbReference type="ARBA" id="ARBA00022729"/>
    </source>
</evidence>
<dbReference type="PROSITE" id="PS51164">
    <property type="entry name" value="CBM1_2"/>
    <property type="match status" value="1"/>
</dbReference>
<dbReference type="PANTHER" id="PTHR33353:SF17">
    <property type="entry name" value="ENDO-BETA-1,4-GLUCANASE D"/>
    <property type="match status" value="1"/>
</dbReference>
<dbReference type="InterPro" id="IPR049892">
    <property type="entry name" value="AA9"/>
</dbReference>
<keyword evidence="10 16" id="KW-1015">Disulfide bond</keyword>
<dbReference type="GO" id="GO:0046872">
    <property type="term" value="F:metal ion binding"/>
    <property type="evidence" value="ECO:0007669"/>
    <property type="project" value="UniProtKB-KW"/>
</dbReference>
<evidence type="ECO:0000259" key="18">
    <source>
        <dbReference type="PROSITE" id="PS51164"/>
    </source>
</evidence>
<evidence type="ECO:0000256" key="8">
    <source>
        <dbReference type="ARBA" id="ARBA00023008"/>
    </source>
</evidence>
<evidence type="ECO:0000256" key="17">
    <source>
        <dbReference type="SAM" id="SignalP"/>
    </source>
</evidence>
<evidence type="ECO:0000313" key="20">
    <source>
        <dbReference type="Proteomes" id="UP000824998"/>
    </source>
</evidence>
<keyword evidence="12 16" id="KW-0119">Carbohydrate metabolism</keyword>
<sequence>MKYSGFLASAAVVALANAHTTIYNVWVDDVDQGVGNTAAGYIRSPPNNSPIKDITSTDMTCNVNNVATAKTIDVQAGSKITLEWHHESNSASDDIIDGSHKGPTLAYIAPTSSNGAGDVWVKLAESGYDAATKLWAVDTLRTNKGKTNVIIPTGLTPGEYLLRGEIIALHESDTAFNVNPARGAQLYMECVQLNVLGSGATTLPAGVAIPGAYSYADPGIVFNLYGSFTEYTIPGPAVWDGTTGETAAPATSASIPASSSAAAPVSTSAAAEPTTTATFADSVTLPTTLVQVATSAAPVVTSAAPVVSASKSAKDSCKPKSSKAAAGTSSIPTTLQTITSPAPSGASGAVTLYGQCGGTNYIGSTTCATGTCKVQNPYYSQCVSE</sequence>
<dbReference type="EMBL" id="MU251422">
    <property type="protein sequence ID" value="KAG9235791.1"/>
    <property type="molecule type" value="Genomic_DNA"/>
</dbReference>
<evidence type="ECO:0000256" key="16">
    <source>
        <dbReference type="RuleBase" id="RU368122"/>
    </source>
</evidence>
<dbReference type="OrthoDB" id="5558646at2759"/>
<evidence type="ECO:0000256" key="6">
    <source>
        <dbReference type="ARBA" id="ARBA00023001"/>
    </source>
</evidence>
<dbReference type="GO" id="GO:0030248">
    <property type="term" value="F:cellulose binding"/>
    <property type="evidence" value="ECO:0007669"/>
    <property type="project" value="UniProtKB-UniRule"/>
</dbReference>
<keyword evidence="6 16" id="KW-0136">Cellulose degradation</keyword>